<dbReference type="Proteomes" id="UP000095767">
    <property type="component" value="Unassembled WGS sequence"/>
</dbReference>
<protein>
    <recommendedName>
        <fullName evidence="3">NB-ARC domain-containing protein</fullName>
    </recommendedName>
</protein>
<dbReference type="AlphaFoldDB" id="A0A1E5VTG4"/>
<proteinExistence type="predicted"/>
<dbReference type="OrthoDB" id="676759at2759"/>
<gene>
    <name evidence="1" type="ORF">BAE44_0010599</name>
</gene>
<accession>A0A1E5VTG4</accession>
<comment type="caution">
    <text evidence="1">The sequence shown here is derived from an EMBL/GenBank/DDBJ whole genome shotgun (WGS) entry which is preliminary data.</text>
</comment>
<name>A0A1E5VTG4_9POAL</name>
<dbReference type="InterPro" id="IPR050905">
    <property type="entry name" value="Plant_NBS-LRR"/>
</dbReference>
<keyword evidence="2" id="KW-1185">Reference proteome</keyword>
<evidence type="ECO:0000313" key="1">
    <source>
        <dbReference type="EMBL" id="OEL28382.1"/>
    </source>
</evidence>
<reference evidence="1 2" key="1">
    <citation type="submission" date="2016-09" db="EMBL/GenBank/DDBJ databases">
        <title>The draft genome of Dichanthelium oligosanthes: A C3 panicoid grass species.</title>
        <authorList>
            <person name="Studer A.J."/>
            <person name="Schnable J.C."/>
            <person name="Brutnell T.P."/>
        </authorList>
    </citation>
    <scope>NUCLEOTIDE SEQUENCE [LARGE SCALE GENOMIC DNA]</scope>
    <source>
        <strain evidence="2">cv. Kellogg 1175</strain>
        <tissue evidence="1">Leaf</tissue>
    </source>
</reference>
<sequence>MKPPPPELCFGRTIYIDCSVWKSKRVMQRKIAEELKLDQKIMDMFDKQDEEDDFSGVVHDSRDVIRKVSAVIDRTLRESRFMMIFLNGSDDELVLSRFGIPEYHDCLIIWTFKRRFLTMYNSNDSKTRDKLRYTDLFVFGNTEYHELTSSESRALFREEAATIFSRYTCMQDVNPTMAADCCLYGLFLHHVLHGTTRFGWAAQTPSLYICDGILQGSRATEISNELHREISFKCDDASILDSMYRRLLHEDPEIPSLVIKDDDVYGKRPYRWISVTSKNKEVQEDMPTLLARASSVILAFERTNSPPGLPTGLFKQCSKLGVLILSYCAFSYVSPPFLHCDTLRFLGLDHCTDDNTVGLEGDSATKWTCLHSLWVLDLRYTDWGEILSEEKIGLMANIRELNLEGVGCWQYYASKLQERLPYLQRLRIIKPVCQAEAAADINNSFVSKAKLEILDLSGNTNMKYLPTSLSKARRLQLLVLDGCDGLESVMLPKSSLRSFSFDGYGPASYWTSIAELPTESSRSKPNADGKDVKISTISLEGCTQLENLFLRGLHNLVELDLSGCVLIKVLDLGTMIVDVPGLKRLFLLGCENLCAIKWGFDIKSRDWGSIPNFPMELELLCIDTRPTARRSKLQSSLALAQHKSFQLQVHAITADARLARSLWAPLHYFLQDKKNDVYFNISITSSTGLCGDVIQPEAATSKEMNGPSCRRQHGHVVASAGLYGDVFAKVGDAQAPMQAFPQPPTGQLDHHVEIGDRSHSVESEMVIDYDHWNLGDLMRSLEFPELTDIHLHDLPALEQISEFKMIASSLEAIKIRGCWSLRRLPHLSRDGASDRRPAVEVEKDVWDTLKWDGVAAGHHPSLYQAPVHSRYYKRRMLRRTVLR</sequence>
<dbReference type="EMBL" id="LWDX02030158">
    <property type="protein sequence ID" value="OEL28382.1"/>
    <property type="molecule type" value="Genomic_DNA"/>
</dbReference>
<dbReference type="Gene3D" id="3.80.10.10">
    <property type="entry name" value="Ribonuclease Inhibitor"/>
    <property type="match status" value="2"/>
</dbReference>
<feature type="non-terminal residue" evidence="1">
    <location>
        <position position="883"/>
    </location>
</feature>
<dbReference type="PANTHER" id="PTHR33463">
    <property type="entry name" value="NB-ARC DOMAIN-CONTAINING PROTEIN-RELATED"/>
    <property type="match status" value="1"/>
</dbReference>
<dbReference type="InterPro" id="IPR032675">
    <property type="entry name" value="LRR_dom_sf"/>
</dbReference>
<evidence type="ECO:0000313" key="2">
    <source>
        <dbReference type="Proteomes" id="UP000095767"/>
    </source>
</evidence>
<dbReference type="PANTHER" id="PTHR33463:SF206">
    <property type="entry name" value="FBD DOMAIN-CONTAINING PROTEIN"/>
    <property type="match status" value="1"/>
</dbReference>
<dbReference type="SUPFAM" id="SSF52058">
    <property type="entry name" value="L domain-like"/>
    <property type="match status" value="1"/>
</dbReference>
<evidence type="ECO:0008006" key="3">
    <source>
        <dbReference type="Google" id="ProtNLM"/>
    </source>
</evidence>
<organism evidence="1 2">
    <name type="scientific">Dichanthelium oligosanthes</name>
    <dbReference type="NCBI Taxonomy" id="888268"/>
    <lineage>
        <taxon>Eukaryota</taxon>
        <taxon>Viridiplantae</taxon>
        <taxon>Streptophyta</taxon>
        <taxon>Embryophyta</taxon>
        <taxon>Tracheophyta</taxon>
        <taxon>Spermatophyta</taxon>
        <taxon>Magnoliopsida</taxon>
        <taxon>Liliopsida</taxon>
        <taxon>Poales</taxon>
        <taxon>Poaceae</taxon>
        <taxon>PACMAD clade</taxon>
        <taxon>Panicoideae</taxon>
        <taxon>Panicodae</taxon>
        <taxon>Paniceae</taxon>
        <taxon>Dichantheliinae</taxon>
        <taxon>Dichanthelium</taxon>
    </lineage>
</organism>
<dbReference type="STRING" id="888268.A0A1E5VTG4"/>